<accession>A0ABZ2M9Z4</accession>
<keyword evidence="3" id="KW-1185">Reference proteome</keyword>
<reference evidence="2 3" key="1">
    <citation type="submission" date="2021-12" db="EMBL/GenBank/DDBJ databases">
        <title>Discovery of the Pendulisporaceae a myxobacterial family with distinct sporulation behavior and unique specialized metabolism.</title>
        <authorList>
            <person name="Garcia R."/>
            <person name="Popoff A."/>
            <person name="Bader C.D."/>
            <person name="Loehr J."/>
            <person name="Walesch S."/>
            <person name="Walt C."/>
            <person name="Boldt J."/>
            <person name="Bunk B."/>
            <person name="Haeckl F.J.F.P.J."/>
            <person name="Gunesch A.P."/>
            <person name="Birkelbach J."/>
            <person name="Nuebel U."/>
            <person name="Pietschmann T."/>
            <person name="Bach T."/>
            <person name="Mueller R."/>
        </authorList>
    </citation>
    <scope>NUCLEOTIDE SEQUENCE [LARGE SCALE GENOMIC DNA]</scope>
    <source>
        <strain evidence="2 3">MSr11954</strain>
    </source>
</reference>
<dbReference type="EMBL" id="CP089984">
    <property type="protein sequence ID" value="WXB19329.1"/>
    <property type="molecule type" value="Genomic_DNA"/>
</dbReference>
<evidence type="ECO:0000313" key="3">
    <source>
        <dbReference type="Proteomes" id="UP001370348"/>
    </source>
</evidence>
<organism evidence="2 3">
    <name type="scientific">Pendulispora albinea</name>
    <dbReference type="NCBI Taxonomy" id="2741071"/>
    <lineage>
        <taxon>Bacteria</taxon>
        <taxon>Pseudomonadati</taxon>
        <taxon>Myxococcota</taxon>
        <taxon>Myxococcia</taxon>
        <taxon>Myxococcales</taxon>
        <taxon>Sorangiineae</taxon>
        <taxon>Pendulisporaceae</taxon>
        <taxon>Pendulispora</taxon>
    </lineage>
</organism>
<feature type="region of interest" description="Disordered" evidence="1">
    <location>
        <begin position="188"/>
        <end position="211"/>
    </location>
</feature>
<evidence type="ECO:0000313" key="2">
    <source>
        <dbReference type="EMBL" id="WXB19329.1"/>
    </source>
</evidence>
<dbReference type="InterPro" id="IPR012347">
    <property type="entry name" value="Ferritin-like"/>
</dbReference>
<dbReference type="RefSeq" id="WP_394828949.1">
    <property type="nucleotide sequence ID" value="NZ_CP089984.1"/>
</dbReference>
<evidence type="ECO:0000256" key="1">
    <source>
        <dbReference type="SAM" id="MobiDB-lite"/>
    </source>
</evidence>
<sequence length="211" mass="22592">MSATKTKSETIAIYAGDVHALVTHGLKHIERQLENLKSVSHEEAKPALAESKRVLEGHKSALEARIESLGGSATTPIKDAVSVITGVAEGLLDAMRSSETVKSLRDDATFFGGLGVAYLLLYTTASGLGDPETANVAQHGYEDAARLTMHLDHILPKIALEELREEKFDVADVSEKVKTMVTHAWNRGAQAASDDDGGRRVKGAGANHVQR</sequence>
<name>A0ABZ2M9Z4_9BACT</name>
<gene>
    <name evidence="2" type="ORF">LZC94_19125</name>
</gene>
<dbReference type="Gene3D" id="1.20.1260.10">
    <property type="match status" value="1"/>
</dbReference>
<evidence type="ECO:0008006" key="4">
    <source>
        <dbReference type="Google" id="ProtNLM"/>
    </source>
</evidence>
<dbReference type="Proteomes" id="UP001370348">
    <property type="component" value="Chromosome"/>
</dbReference>
<proteinExistence type="predicted"/>
<protein>
    <recommendedName>
        <fullName evidence="4">DUF892 family protein</fullName>
    </recommendedName>
</protein>